<dbReference type="GO" id="GO:0005886">
    <property type="term" value="C:plasma membrane"/>
    <property type="evidence" value="ECO:0007669"/>
    <property type="project" value="UniProtKB-SubCell"/>
</dbReference>
<evidence type="ECO:0000256" key="5">
    <source>
        <dbReference type="ARBA" id="ARBA00022989"/>
    </source>
</evidence>
<dbReference type="Gene3D" id="1.10.3720.10">
    <property type="entry name" value="MetI-like"/>
    <property type="match status" value="1"/>
</dbReference>
<feature type="domain" description="ABC transmembrane type-1" evidence="8">
    <location>
        <begin position="74"/>
        <end position="263"/>
    </location>
</feature>
<protein>
    <submittedName>
        <fullName evidence="9">Raffinose/stachyose/melibiose transport system permease protein</fullName>
    </submittedName>
</protein>
<sequence length="278" mass="31010">MVKRRTVFSRALEIFLVAMTIVTHWLVFYFIIVNSFKTKTDASALNLALPKEWNIIENYIYIFQYGKGAFFNAFVNSLVLTFWSILILVLTSAMTAFIMQRRKGKFSAVSDKLIVAGLIVPASIIPTDWVLSKLHLANTLPGLILVEVATLFPFAAMMYKGFIATLPKEVDEAAIVDGCGPLTLFFRIIFPLLKPITASVIILRSIVVYNDFQNPQYYMSGSSSQTVQLCIYGLKSAFDTDYGHLFAAIVVVSIPLVIVYLILNRQMMEGMTSGAVKG</sequence>
<evidence type="ECO:0000256" key="3">
    <source>
        <dbReference type="ARBA" id="ARBA00022475"/>
    </source>
</evidence>
<name>A0AB73SY94_9FIRM</name>
<comment type="caution">
    <text evidence="9">The sequence shown here is derived from an EMBL/GenBank/DDBJ whole genome shotgun (WGS) entry which is preliminary data.</text>
</comment>
<feature type="transmembrane region" description="Helical" evidence="7">
    <location>
        <begin position="184"/>
        <end position="209"/>
    </location>
</feature>
<dbReference type="SUPFAM" id="SSF161098">
    <property type="entry name" value="MetI-like"/>
    <property type="match status" value="1"/>
</dbReference>
<dbReference type="PANTHER" id="PTHR43744:SF8">
    <property type="entry name" value="SN-GLYCEROL-3-PHOSPHATE TRANSPORT SYSTEM PERMEASE PROTEIN UGPE"/>
    <property type="match status" value="1"/>
</dbReference>
<dbReference type="CDD" id="cd06261">
    <property type="entry name" value="TM_PBP2"/>
    <property type="match status" value="1"/>
</dbReference>
<dbReference type="Pfam" id="PF00528">
    <property type="entry name" value="BPD_transp_1"/>
    <property type="match status" value="1"/>
</dbReference>
<evidence type="ECO:0000313" key="10">
    <source>
        <dbReference type="Proteomes" id="UP000245412"/>
    </source>
</evidence>
<feature type="transmembrane region" description="Helical" evidence="7">
    <location>
        <begin position="242"/>
        <end position="263"/>
    </location>
</feature>
<dbReference type="GO" id="GO:0055085">
    <property type="term" value="P:transmembrane transport"/>
    <property type="evidence" value="ECO:0007669"/>
    <property type="project" value="InterPro"/>
</dbReference>
<dbReference type="InterPro" id="IPR035906">
    <property type="entry name" value="MetI-like_sf"/>
</dbReference>
<proteinExistence type="inferred from homology"/>
<organism evidence="9 10">
    <name type="scientific">Murimonas intestini</name>
    <dbReference type="NCBI Taxonomy" id="1337051"/>
    <lineage>
        <taxon>Bacteria</taxon>
        <taxon>Bacillati</taxon>
        <taxon>Bacillota</taxon>
        <taxon>Clostridia</taxon>
        <taxon>Lachnospirales</taxon>
        <taxon>Lachnospiraceae</taxon>
        <taxon>Murimonas</taxon>
    </lineage>
</organism>
<dbReference type="RefSeq" id="WP_109748559.1">
    <property type="nucleotide sequence ID" value="NZ_JANKBI010000020.1"/>
</dbReference>
<evidence type="ECO:0000256" key="1">
    <source>
        <dbReference type="ARBA" id="ARBA00004651"/>
    </source>
</evidence>
<evidence type="ECO:0000256" key="7">
    <source>
        <dbReference type="RuleBase" id="RU363032"/>
    </source>
</evidence>
<keyword evidence="10" id="KW-1185">Reference proteome</keyword>
<evidence type="ECO:0000256" key="4">
    <source>
        <dbReference type="ARBA" id="ARBA00022692"/>
    </source>
</evidence>
<dbReference type="InterPro" id="IPR000515">
    <property type="entry name" value="MetI-like"/>
</dbReference>
<keyword evidence="3" id="KW-1003">Cell membrane</keyword>
<evidence type="ECO:0000313" key="9">
    <source>
        <dbReference type="EMBL" id="PWJ72365.1"/>
    </source>
</evidence>
<gene>
    <name evidence="9" type="ORF">C7383_11969</name>
</gene>
<evidence type="ECO:0000256" key="6">
    <source>
        <dbReference type="ARBA" id="ARBA00023136"/>
    </source>
</evidence>
<feature type="transmembrane region" description="Helical" evidence="7">
    <location>
        <begin position="111"/>
        <end position="131"/>
    </location>
</feature>
<reference evidence="9 10" key="1">
    <citation type="submission" date="2018-05" db="EMBL/GenBank/DDBJ databases">
        <authorList>
            <person name="Goeker M."/>
            <person name="Huntemann M."/>
            <person name="Clum A."/>
            <person name="Pillay M."/>
            <person name="Palaniappan K."/>
            <person name="Varghese N."/>
            <person name="Mikhailova N."/>
            <person name="Stamatis D."/>
            <person name="Reddy T."/>
            <person name="Daum C."/>
            <person name="Shapiro N."/>
            <person name="Ivanova N."/>
            <person name="Kyrpides N."/>
            <person name="Woyke T."/>
        </authorList>
    </citation>
    <scope>NUCLEOTIDE SEQUENCE [LARGE SCALE GENOMIC DNA]</scope>
    <source>
        <strain evidence="9 10">DSM 26524</strain>
    </source>
</reference>
<keyword evidence="6 7" id="KW-0472">Membrane</keyword>
<accession>A0AB73SY94</accession>
<keyword evidence="4 7" id="KW-0812">Transmembrane</keyword>
<feature type="transmembrane region" description="Helical" evidence="7">
    <location>
        <begin position="80"/>
        <end position="99"/>
    </location>
</feature>
<dbReference type="AlphaFoldDB" id="A0AB73SY94"/>
<comment type="subcellular location">
    <subcellularLocation>
        <location evidence="1 7">Cell membrane</location>
        <topology evidence="1 7">Multi-pass membrane protein</topology>
    </subcellularLocation>
</comment>
<feature type="transmembrane region" description="Helical" evidence="7">
    <location>
        <begin position="12"/>
        <end position="32"/>
    </location>
</feature>
<dbReference type="Proteomes" id="UP000245412">
    <property type="component" value="Unassembled WGS sequence"/>
</dbReference>
<evidence type="ECO:0000256" key="2">
    <source>
        <dbReference type="ARBA" id="ARBA00022448"/>
    </source>
</evidence>
<keyword evidence="5 7" id="KW-1133">Transmembrane helix</keyword>
<dbReference type="PANTHER" id="PTHR43744">
    <property type="entry name" value="ABC TRANSPORTER PERMEASE PROTEIN MG189-RELATED-RELATED"/>
    <property type="match status" value="1"/>
</dbReference>
<comment type="similarity">
    <text evidence="7">Belongs to the binding-protein-dependent transport system permease family.</text>
</comment>
<dbReference type="PROSITE" id="PS50928">
    <property type="entry name" value="ABC_TM1"/>
    <property type="match status" value="1"/>
</dbReference>
<evidence type="ECO:0000259" key="8">
    <source>
        <dbReference type="PROSITE" id="PS50928"/>
    </source>
</evidence>
<dbReference type="EMBL" id="QGGY01000019">
    <property type="protein sequence ID" value="PWJ72365.1"/>
    <property type="molecule type" value="Genomic_DNA"/>
</dbReference>
<keyword evidence="2 7" id="KW-0813">Transport</keyword>
<feature type="transmembrane region" description="Helical" evidence="7">
    <location>
        <begin position="143"/>
        <end position="163"/>
    </location>
</feature>